<dbReference type="GO" id="GO:0003755">
    <property type="term" value="F:peptidyl-prolyl cis-trans isomerase activity"/>
    <property type="evidence" value="ECO:0007669"/>
    <property type="project" value="UniProtKB-UniRule"/>
</dbReference>
<evidence type="ECO:0000256" key="1">
    <source>
        <dbReference type="ARBA" id="ARBA00000971"/>
    </source>
</evidence>
<dbReference type="AlphaFoldDB" id="A0A4R1B6Z9"/>
<dbReference type="InterPro" id="IPR000774">
    <property type="entry name" value="PPIase_FKBP_N"/>
</dbReference>
<comment type="similarity">
    <text evidence="2 6">Belongs to the FKBP-type PPIase family.</text>
</comment>
<dbReference type="RefSeq" id="WP_131450344.1">
    <property type="nucleotide sequence ID" value="NZ_SJZI01000050.1"/>
</dbReference>
<dbReference type="InterPro" id="IPR046357">
    <property type="entry name" value="PPIase_dom_sf"/>
</dbReference>
<evidence type="ECO:0000256" key="4">
    <source>
        <dbReference type="ARBA" id="ARBA00023235"/>
    </source>
</evidence>
<reference evidence="9 10" key="1">
    <citation type="submission" date="2019-03" db="EMBL/GenBank/DDBJ databases">
        <authorList>
            <person name="Kim M.K.M."/>
        </authorList>
    </citation>
    <scope>NUCLEOTIDE SEQUENCE [LARGE SCALE GENOMIC DNA]</scope>
    <source>
        <strain evidence="9 10">17J68-12</strain>
    </source>
</reference>
<dbReference type="OrthoDB" id="9814548at2"/>
<dbReference type="GO" id="GO:0006457">
    <property type="term" value="P:protein folding"/>
    <property type="evidence" value="ECO:0007669"/>
    <property type="project" value="InterPro"/>
</dbReference>
<evidence type="ECO:0000256" key="7">
    <source>
        <dbReference type="SAM" id="SignalP"/>
    </source>
</evidence>
<dbReference type="PANTHER" id="PTHR43811">
    <property type="entry name" value="FKBP-TYPE PEPTIDYL-PROLYL CIS-TRANS ISOMERASE FKPA"/>
    <property type="match status" value="1"/>
</dbReference>
<comment type="catalytic activity">
    <reaction evidence="1 5 6">
        <text>[protein]-peptidylproline (omega=180) = [protein]-peptidylproline (omega=0)</text>
        <dbReference type="Rhea" id="RHEA:16237"/>
        <dbReference type="Rhea" id="RHEA-COMP:10747"/>
        <dbReference type="Rhea" id="RHEA-COMP:10748"/>
        <dbReference type="ChEBI" id="CHEBI:83833"/>
        <dbReference type="ChEBI" id="CHEBI:83834"/>
        <dbReference type="EC" id="5.2.1.8"/>
    </reaction>
</comment>
<evidence type="ECO:0000256" key="5">
    <source>
        <dbReference type="PROSITE-ProRule" id="PRU00277"/>
    </source>
</evidence>
<dbReference type="Gene3D" id="1.10.287.460">
    <property type="entry name" value="Peptidyl-prolyl cis-trans isomerase, FKBP-type, N-terminal domain"/>
    <property type="match status" value="1"/>
</dbReference>
<evidence type="ECO:0000256" key="2">
    <source>
        <dbReference type="ARBA" id="ARBA00006577"/>
    </source>
</evidence>
<dbReference type="InterPro" id="IPR036944">
    <property type="entry name" value="PPIase_FKBP_N_sf"/>
</dbReference>
<dbReference type="EC" id="5.2.1.8" evidence="6"/>
<feature type="chain" id="PRO_5020926495" description="Peptidyl-prolyl cis-trans isomerase" evidence="7">
    <location>
        <begin position="19"/>
        <end position="244"/>
    </location>
</feature>
<keyword evidence="7" id="KW-0732">Signal</keyword>
<evidence type="ECO:0000256" key="3">
    <source>
        <dbReference type="ARBA" id="ARBA00023110"/>
    </source>
</evidence>
<dbReference type="EMBL" id="SJZI01000050">
    <property type="protein sequence ID" value="TCJ12587.1"/>
    <property type="molecule type" value="Genomic_DNA"/>
</dbReference>
<keyword evidence="4 5" id="KW-0413">Isomerase</keyword>
<protein>
    <recommendedName>
        <fullName evidence="6">Peptidyl-prolyl cis-trans isomerase</fullName>
        <ecNumber evidence="6">5.2.1.8</ecNumber>
    </recommendedName>
</protein>
<dbReference type="FunFam" id="3.10.50.40:FF:000006">
    <property type="entry name" value="Peptidyl-prolyl cis-trans isomerase"/>
    <property type="match status" value="1"/>
</dbReference>
<dbReference type="InterPro" id="IPR001179">
    <property type="entry name" value="PPIase_FKBP_dom"/>
</dbReference>
<proteinExistence type="inferred from homology"/>
<feature type="domain" description="PPIase FKBP-type" evidence="8">
    <location>
        <begin position="158"/>
        <end position="243"/>
    </location>
</feature>
<dbReference type="Proteomes" id="UP000295334">
    <property type="component" value="Unassembled WGS sequence"/>
</dbReference>
<evidence type="ECO:0000256" key="6">
    <source>
        <dbReference type="RuleBase" id="RU003915"/>
    </source>
</evidence>
<keyword evidence="3 5" id="KW-0697">Rotamase</keyword>
<evidence type="ECO:0000313" key="10">
    <source>
        <dbReference type="Proteomes" id="UP000295334"/>
    </source>
</evidence>
<gene>
    <name evidence="9" type="ORF">EPD60_15065</name>
</gene>
<dbReference type="PANTHER" id="PTHR43811:SF19">
    <property type="entry name" value="39 KDA FK506-BINDING NUCLEAR PROTEIN"/>
    <property type="match status" value="1"/>
</dbReference>
<dbReference type="Gene3D" id="3.10.50.40">
    <property type="match status" value="1"/>
</dbReference>
<evidence type="ECO:0000259" key="8">
    <source>
        <dbReference type="PROSITE" id="PS50059"/>
    </source>
</evidence>
<feature type="signal peptide" evidence="7">
    <location>
        <begin position="1"/>
        <end position="18"/>
    </location>
</feature>
<organism evidence="9 10">
    <name type="scientific">Flaviaesturariibacter flavus</name>
    <dbReference type="NCBI Taxonomy" id="2502780"/>
    <lineage>
        <taxon>Bacteria</taxon>
        <taxon>Pseudomonadati</taxon>
        <taxon>Bacteroidota</taxon>
        <taxon>Chitinophagia</taxon>
        <taxon>Chitinophagales</taxon>
        <taxon>Chitinophagaceae</taxon>
        <taxon>Flaviaestuariibacter</taxon>
    </lineage>
</organism>
<evidence type="ECO:0000313" key="9">
    <source>
        <dbReference type="EMBL" id="TCJ12587.1"/>
    </source>
</evidence>
<name>A0A4R1B6Z9_9BACT</name>
<dbReference type="Pfam" id="PF00254">
    <property type="entry name" value="FKBP_C"/>
    <property type="match status" value="1"/>
</dbReference>
<comment type="caution">
    <text evidence="9">The sequence shown here is derived from an EMBL/GenBank/DDBJ whole genome shotgun (WGS) entry which is preliminary data.</text>
</comment>
<keyword evidence="10" id="KW-1185">Reference proteome</keyword>
<dbReference type="SUPFAM" id="SSF54534">
    <property type="entry name" value="FKBP-like"/>
    <property type="match status" value="1"/>
</dbReference>
<dbReference type="PROSITE" id="PS50059">
    <property type="entry name" value="FKBP_PPIASE"/>
    <property type="match status" value="1"/>
</dbReference>
<sequence>MKKIFLAAALVASAPGFAQKKPAAKPAVKPASKPSPAASLKTSTDSVSYAIGINVASFYKQQGLSDLNPVLVAKAINDIMKGNTPQLNEYQANNALMNFMNKAQAAQQKEKAAKAGPTVAAGEKFLAENAKKPGVKTTASGLQYEVLKEGSGPRPTATDQVVAHYAGTLIDGTKFDNSYDRGQPITIGLNQVIKGWTEGLQLMNVGSKYRFFIPYQLGYGMQEAGAIPAGSALIFEVELLEIKK</sequence>
<accession>A0A4R1B6Z9</accession>
<dbReference type="Pfam" id="PF01346">
    <property type="entry name" value="FKBP_N"/>
    <property type="match status" value="1"/>
</dbReference>